<evidence type="ECO:0008006" key="4">
    <source>
        <dbReference type="Google" id="ProtNLM"/>
    </source>
</evidence>
<keyword evidence="1" id="KW-0732">Signal</keyword>
<evidence type="ECO:0000256" key="1">
    <source>
        <dbReference type="SAM" id="SignalP"/>
    </source>
</evidence>
<name>A0ABT9EMM1_9SPHN</name>
<gene>
    <name evidence="2" type="ORF">Q5H91_13340</name>
</gene>
<proteinExistence type="predicted"/>
<accession>A0ABT9EMM1</accession>
<feature type="chain" id="PRO_5045409152" description="Outer membrane protein beta-barrel domain-containing protein" evidence="1">
    <location>
        <begin position="23"/>
        <end position="175"/>
    </location>
</feature>
<dbReference type="Proteomes" id="UP001230685">
    <property type="component" value="Unassembled WGS sequence"/>
</dbReference>
<reference evidence="2 3" key="1">
    <citation type="submission" date="2023-07" db="EMBL/GenBank/DDBJ databases">
        <authorList>
            <person name="Kim M.K."/>
        </authorList>
    </citation>
    <scope>NUCLEOTIDE SEQUENCE [LARGE SCALE GENOMIC DNA]</scope>
    <source>
        <strain evidence="2 3">KR1UV-12</strain>
    </source>
</reference>
<sequence length="175" mass="18844">MRRYISAVLTIAGLLVSAPAVAQQATDADWSKFKLGAGLSFTLDVGKLDRISEAVIVDGKVRVTHQNNGRARIMLEGHHFFASNSAKTGVGPFIAVQPGSSEIIEAIGMGVMIGFRHNTKSTQSFNIGVGIVLDPNTRVLGDGFRENQPPPGNETEVRYRETLQTGILVLTSFSF</sequence>
<organism evidence="2 3">
    <name type="scientific">Sphingomonas aurea</name>
    <dbReference type="NCBI Taxonomy" id="3063994"/>
    <lineage>
        <taxon>Bacteria</taxon>
        <taxon>Pseudomonadati</taxon>
        <taxon>Pseudomonadota</taxon>
        <taxon>Alphaproteobacteria</taxon>
        <taxon>Sphingomonadales</taxon>
        <taxon>Sphingomonadaceae</taxon>
        <taxon>Sphingomonas</taxon>
    </lineage>
</organism>
<keyword evidence="3" id="KW-1185">Reference proteome</keyword>
<protein>
    <recommendedName>
        <fullName evidence="4">Outer membrane protein beta-barrel domain-containing protein</fullName>
    </recommendedName>
</protein>
<feature type="signal peptide" evidence="1">
    <location>
        <begin position="1"/>
        <end position="22"/>
    </location>
</feature>
<evidence type="ECO:0000313" key="3">
    <source>
        <dbReference type="Proteomes" id="UP001230685"/>
    </source>
</evidence>
<comment type="caution">
    <text evidence="2">The sequence shown here is derived from an EMBL/GenBank/DDBJ whole genome shotgun (WGS) entry which is preliminary data.</text>
</comment>
<dbReference type="EMBL" id="JAUUDS010000007">
    <property type="protein sequence ID" value="MDP1028202.1"/>
    <property type="molecule type" value="Genomic_DNA"/>
</dbReference>
<evidence type="ECO:0000313" key="2">
    <source>
        <dbReference type="EMBL" id="MDP1028202.1"/>
    </source>
</evidence>
<dbReference type="RefSeq" id="WP_305173912.1">
    <property type="nucleotide sequence ID" value="NZ_JAUUDS010000007.1"/>
</dbReference>